<accession>A0A5C6NEB8</accession>
<evidence type="ECO:0000313" key="2">
    <source>
        <dbReference type="EMBL" id="TWW65435.1"/>
    </source>
</evidence>
<comment type="caution">
    <text evidence="2">The sequence shown here is derived from an EMBL/GenBank/DDBJ whole genome shotgun (WGS) entry which is preliminary data.</text>
</comment>
<dbReference type="AlphaFoldDB" id="A0A5C6NEB8"/>
<feature type="region of interest" description="Disordered" evidence="1">
    <location>
        <begin position="58"/>
        <end position="107"/>
    </location>
</feature>
<keyword evidence="3" id="KW-1185">Reference proteome</keyword>
<feature type="compositionally biased region" description="Basic and acidic residues" evidence="1">
    <location>
        <begin position="259"/>
        <end position="273"/>
    </location>
</feature>
<evidence type="ECO:0000256" key="1">
    <source>
        <dbReference type="SAM" id="MobiDB-lite"/>
    </source>
</evidence>
<name>A0A5C6NEB8_9TELE</name>
<reference evidence="2 3" key="1">
    <citation type="submission" date="2019-04" db="EMBL/GenBank/DDBJ databases">
        <title>Chromosome genome assembly for Takifugu flavidus.</title>
        <authorList>
            <person name="Xiao S."/>
        </authorList>
    </citation>
    <scope>NUCLEOTIDE SEQUENCE [LARGE SCALE GENOMIC DNA]</scope>
    <source>
        <strain evidence="2">HTHZ2018</strain>
        <tissue evidence="2">Muscle</tissue>
    </source>
</reference>
<feature type="region of interest" description="Disordered" evidence="1">
    <location>
        <begin position="209"/>
        <end position="286"/>
    </location>
</feature>
<feature type="compositionally biased region" description="Basic and acidic residues" evidence="1">
    <location>
        <begin position="83"/>
        <end position="105"/>
    </location>
</feature>
<dbReference type="Proteomes" id="UP000324091">
    <property type="component" value="Chromosome 21"/>
</dbReference>
<protein>
    <submittedName>
        <fullName evidence="2">Uncharacterized protein</fullName>
    </submittedName>
</protein>
<feature type="region of interest" description="Disordered" evidence="1">
    <location>
        <begin position="161"/>
        <end position="195"/>
    </location>
</feature>
<dbReference type="EMBL" id="RHFK02000014">
    <property type="protein sequence ID" value="TWW65435.1"/>
    <property type="molecule type" value="Genomic_DNA"/>
</dbReference>
<organism evidence="2 3">
    <name type="scientific">Takifugu flavidus</name>
    <name type="common">sansaifugu</name>
    <dbReference type="NCBI Taxonomy" id="433684"/>
    <lineage>
        <taxon>Eukaryota</taxon>
        <taxon>Metazoa</taxon>
        <taxon>Chordata</taxon>
        <taxon>Craniata</taxon>
        <taxon>Vertebrata</taxon>
        <taxon>Euteleostomi</taxon>
        <taxon>Actinopterygii</taxon>
        <taxon>Neopterygii</taxon>
        <taxon>Teleostei</taxon>
        <taxon>Neoteleostei</taxon>
        <taxon>Acanthomorphata</taxon>
        <taxon>Eupercaria</taxon>
        <taxon>Tetraodontiformes</taxon>
        <taxon>Tetradontoidea</taxon>
        <taxon>Tetraodontidae</taxon>
        <taxon>Takifugu</taxon>
    </lineage>
</organism>
<gene>
    <name evidence="2" type="ORF">D4764_21G0003350</name>
</gene>
<evidence type="ECO:0000313" key="3">
    <source>
        <dbReference type="Proteomes" id="UP000324091"/>
    </source>
</evidence>
<sequence length="312" mass="34699">MSAMQVKNTRLHLNGENLRLAAKNSHSSKTPGHHVSLAYEKEVVGGFRAPPLTLRSLRRPLGSTFPDQQARRPHTLAPLDLPEDVREAQRQKLKQEAKPPNDTRKVTSPVGLRLTRAAVCPTEPHRATSRSSRPQLTSCTPMELKGDSQLEEVVCRGTLAPLYTKPGPPTPQIRAHASYGTEEAAQNPSSLLQDTRRRRLRLRRTQCLEEDQQVSDKSTAGSSVEKGILAQGVQCRGERTARGQRPPGKGISQPPAASLEKRSIRKSHQEDYSQNRQAAESGRREQVLDGVKCFQLEIRQKKRHKSLLPCPP</sequence>
<feature type="compositionally biased region" description="Polar residues" evidence="1">
    <location>
        <begin position="184"/>
        <end position="193"/>
    </location>
</feature>
<proteinExistence type="predicted"/>